<protein>
    <recommendedName>
        <fullName evidence="3">Polyketide cyclase</fullName>
    </recommendedName>
</protein>
<reference evidence="1 2" key="1">
    <citation type="submission" date="2015-04" db="EMBL/GenBank/DDBJ databases">
        <title>The draft genome sequence of Erythrobacter luteus KA37.</title>
        <authorList>
            <person name="Zhuang L."/>
            <person name="Liu Y."/>
            <person name="Shao Z."/>
        </authorList>
    </citation>
    <scope>NUCLEOTIDE SEQUENCE [LARGE SCALE GENOMIC DNA]</scope>
    <source>
        <strain evidence="1 2">KA37</strain>
    </source>
</reference>
<gene>
    <name evidence="1" type="ORF">AAW00_07705</name>
</gene>
<dbReference type="Proteomes" id="UP000053464">
    <property type="component" value="Unassembled WGS sequence"/>
</dbReference>
<sequence length="167" mass="18710">MFGLFGKKGPAGDGPIIVSHSTLIDCHPEHLYRTVDFGDERCWKKAVGSVERTGEGTFLMRVDMAPDLQFPITVLEAVPEEAYAYECTIEPKVGRLVKSVERYDMSEHEGQTHVTLTMLAEMDPGMTARERKHESEMLMMAGSNALAKLKIHIEEGVETIRQIEAMQ</sequence>
<evidence type="ECO:0000313" key="2">
    <source>
        <dbReference type="Proteomes" id="UP000053464"/>
    </source>
</evidence>
<dbReference type="RefSeq" id="WP_047003801.1">
    <property type="nucleotide sequence ID" value="NZ_LBHB01000002.1"/>
</dbReference>
<dbReference type="STRING" id="1581420.AAW00_07705"/>
<dbReference type="SUPFAM" id="SSF55961">
    <property type="entry name" value="Bet v1-like"/>
    <property type="match status" value="1"/>
</dbReference>
<organism evidence="1 2">
    <name type="scientific">Aurantiacibacter luteus</name>
    <dbReference type="NCBI Taxonomy" id="1581420"/>
    <lineage>
        <taxon>Bacteria</taxon>
        <taxon>Pseudomonadati</taxon>
        <taxon>Pseudomonadota</taxon>
        <taxon>Alphaproteobacteria</taxon>
        <taxon>Sphingomonadales</taxon>
        <taxon>Erythrobacteraceae</taxon>
        <taxon>Aurantiacibacter</taxon>
    </lineage>
</organism>
<dbReference type="EMBL" id="LBHB01000002">
    <property type="protein sequence ID" value="KLE34155.1"/>
    <property type="molecule type" value="Genomic_DNA"/>
</dbReference>
<dbReference type="PATRIC" id="fig|1581420.6.peg.1578"/>
<accession>A0A0G9MTU4</accession>
<dbReference type="InterPro" id="IPR023393">
    <property type="entry name" value="START-like_dom_sf"/>
</dbReference>
<evidence type="ECO:0000313" key="1">
    <source>
        <dbReference type="EMBL" id="KLE34155.1"/>
    </source>
</evidence>
<dbReference type="AlphaFoldDB" id="A0A0G9MTU4"/>
<dbReference type="OrthoDB" id="7426251at2"/>
<comment type="caution">
    <text evidence="1">The sequence shown here is derived from an EMBL/GenBank/DDBJ whole genome shotgun (WGS) entry which is preliminary data.</text>
</comment>
<proteinExistence type="predicted"/>
<evidence type="ECO:0008006" key="3">
    <source>
        <dbReference type="Google" id="ProtNLM"/>
    </source>
</evidence>
<keyword evidence="2" id="KW-1185">Reference proteome</keyword>
<dbReference type="Gene3D" id="3.30.530.20">
    <property type="match status" value="1"/>
</dbReference>
<name>A0A0G9MTU4_9SPHN</name>